<evidence type="ECO:0000256" key="1">
    <source>
        <dbReference type="ARBA" id="ARBA00007689"/>
    </source>
</evidence>
<dbReference type="Proteomes" id="UP000078084">
    <property type="component" value="Unassembled WGS sequence"/>
</dbReference>
<dbReference type="GO" id="GO:0016787">
    <property type="term" value="F:hydrolase activity"/>
    <property type="evidence" value="ECO:0007669"/>
    <property type="project" value="UniProtKB-KW"/>
</dbReference>
<dbReference type="PATRIC" id="fig|206506.3.peg.3443"/>
<dbReference type="PANTHER" id="PTHR37828">
    <property type="entry name" value="GSR2449 PROTEIN"/>
    <property type="match status" value="1"/>
</dbReference>
<accession>A0A171KNV8</accession>
<evidence type="ECO:0000313" key="6">
    <source>
        <dbReference type="Proteomes" id="UP000292039"/>
    </source>
</evidence>
<evidence type="ECO:0000313" key="5">
    <source>
        <dbReference type="Proteomes" id="UP000078084"/>
    </source>
</evidence>
<dbReference type="PANTHER" id="PTHR37828:SF1">
    <property type="entry name" value="YCII-RELATED DOMAIN-CONTAINING PROTEIN"/>
    <property type="match status" value="1"/>
</dbReference>
<organism evidence="3 5">
    <name type="scientific">Kerstersia gyiorum</name>
    <dbReference type="NCBI Taxonomy" id="206506"/>
    <lineage>
        <taxon>Bacteria</taxon>
        <taxon>Pseudomonadati</taxon>
        <taxon>Pseudomonadota</taxon>
        <taxon>Betaproteobacteria</taxon>
        <taxon>Burkholderiales</taxon>
        <taxon>Alcaligenaceae</taxon>
        <taxon>Kerstersia</taxon>
    </lineage>
</organism>
<reference evidence="4 6" key="2">
    <citation type="submission" date="2019-02" db="EMBL/GenBank/DDBJ databases">
        <title>Genomic Encyclopedia of Type Strains, Phase IV (KMG-IV): sequencing the most valuable type-strain genomes for metagenomic binning, comparative biology and taxonomic classification.</title>
        <authorList>
            <person name="Goeker M."/>
        </authorList>
    </citation>
    <scope>NUCLEOTIDE SEQUENCE [LARGE SCALE GENOMIC DNA]</scope>
    <source>
        <strain evidence="4 6">DSM 16618</strain>
    </source>
</reference>
<dbReference type="InterPro" id="IPR005545">
    <property type="entry name" value="YCII"/>
</dbReference>
<keyword evidence="3" id="KW-0378">Hydrolase</keyword>
<feature type="domain" description="YCII-related" evidence="2">
    <location>
        <begin position="1"/>
        <end position="83"/>
    </location>
</feature>
<dbReference type="RefSeq" id="WP_068374795.1">
    <property type="nucleotide sequence ID" value="NZ_CBCSEB010000013.1"/>
</dbReference>
<comment type="caution">
    <text evidence="3">The sequence shown here is derived from an EMBL/GenBank/DDBJ whole genome shotgun (WGS) entry which is preliminary data.</text>
</comment>
<dbReference type="EMBL" id="SGWZ01000008">
    <property type="protein sequence ID" value="RZS63881.1"/>
    <property type="molecule type" value="Genomic_DNA"/>
</dbReference>
<name>A0A171KNV8_9BURK</name>
<dbReference type="EMBL" id="LBNE01000014">
    <property type="protein sequence ID" value="KKO70575.1"/>
    <property type="molecule type" value="Genomic_DNA"/>
</dbReference>
<dbReference type="InterPro" id="IPR011008">
    <property type="entry name" value="Dimeric_a/b-barrel"/>
</dbReference>
<gene>
    <name evidence="3" type="ORF">AAV32_16165</name>
    <name evidence="4" type="ORF">EV679_3526</name>
</gene>
<evidence type="ECO:0000313" key="4">
    <source>
        <dbReference type="EMBL" id="RZS63881.1"/>
    </source>
</evidence>
<evidence type="ECO:0000313" key="3">
    <source>
        <dbReference type="EMBL" id="KKO70575.1"/>
    </source>
</evidence>
<evidence type="ECO:0000259" key="2">
    <source>
        <dbReference type="Pfam" id="PF03795"/>
    </source>
</evidence>
<comment type="similarity">
    <text evidence="1">Belongs to the YciI family.</text>
</comment>
<proteinExistence type="inferred from homology"/>
<dbReference type="Pfam" id="PF03795">
    <property type="entry name" value="YCII"/>
    <property type="match status" value="1"/>
</dbReference>
<keyword evidence="5" id="KW-1185">Reference proteome</keyword>
<dbReference type="SUPFAM" id="SSF54909">
    <property type="entry name" value="Dimeric alpha+beta barrel"/>
    <property type="match status" value="1"/>
</dbReference>
<dbReference type="Proteomes" id="UP000292039">
    <property type="component" value="Unassembled WGS sequence"/>
</dbReference>
<reference evidence="3 5" key="1">
    <citation type="submission" date="2015-04" db="EMBL/GenBank/DDBJ databases">
        <title>Genome sequence of Kerstersia gyiorum CG1.</title>
        <authorList>
            <person name="Greninger A.L."/>
            <person name="Kozyreva V."/>
            <person name="Chaturvedi V."/>
        </authorList>
    </citation>
    <scope>NUCLEOTIDE SEQUENCE [LARGE SCALE GENOMIC DNA]</scope>
    <source>
        <strain evidence="3 5">CG1</strain>
    </source>
</reference>
<protein>
    <submittedName>
        <fullName evidence="3">GTP cyclohydrolase</fullName>
    </submittedName>
</protein>
<dbReference type="STRING" id="206506.AAV32_16165"/>
<sequence length="95" mass="10793">MYVIELTYQKPLEAIEAQLEAHRRYLDLQYERGVFLASGPKNPRDGGIILATGKLARAELDDLLLQDPFQQHGLASYRVIEFSPVKFHPVLNSVL</sequence>
<dbReference type="AlphaFoldDB" id="A0A171KNV8"/>